<name>A0A6G5A2W8_RHIMP</name>
<accession>A0A6G5A2W8</accession>
<dbReference type="EMBL" id="GIKN01003079">
    <property type="protein sequence ID" value="NIE45352.1"/>
    <property type="molecule type" value="Transcribed_RNA"/>
</dbReference>
<proteinExistence type="predicted"/>
<sequence>MFSAHNTYCQQTFISQSLISLLLLYITRTYTNSISRAFRAGLSSNKLKIQHQPSTRLNSFCVCLLIIYHFNSM</sequence>
<reference evidence="1" key="1">
    <citation type="submission" date="2020-03" db="EMBL/GenBank/DDBJ databases">
        <title>A transcriptome and proteome of the tick Rhipicephalus microplus shaped by the genetic composition of its hosts and developmental stage.</title>
        <authorList>
            <person name="Garcia G.R."/>
            <person name="Ribeiro J.M.C."/>
            <person name="Maruyama S.R."/>
            <person name="Gardinasse L.G."/>
            <person name="Nelson K."/>
            <person name="Ferreira B.R."/>
            <person name="Andrade T.G."/>
            <person name="Santos I.K.F.M."/>
        </authorList>
    </citation>
    <scope>NUCLEOTIDE SEQUENCE</scope>
    <source>
        <strain evidence="1">NSGR</strain>
        <tissue evidence="1">Salivary glands</tissue>
    </source>
</reference>
<organism evidence="1">
    <name type="scientific">Rhipicephalus microplus</name>
    <name type="common">Cattle tick</name>
    <name type="synonym">Boophilus microplus</name>
    <dbReference type="NCBI Taxonomy" id="6941"/>
    <lineage>
        <taxon>Eukaryota</taxon>
        <taxon>Metazoa</taxon>
        <taxon>Ecdysozoa</taxon>
        <taxon>Arthropoda</taxon>
        <taxon>Chelicerata</taxon>
        <taxon>Arachnida</taxon>
        <taxon>Acari</taxon>
        <taxon>Parasitiformes</taxon>
        <taxon>Ixodida</taxon>
        <taxon>Ixodoidea</taxon>
        <taxon>Ixodidae</taxon>
        <taxon>Rhipicephalinae</taxon>
        <taxon>Rhipicephalus</taxon>
        <taxon>Boophilus</taxon>
    </lineage>
</organism>
<evidence type="ECO:0000313" key="1">
    <source>
        <dbReference type="EMBL" id="NIE45352.1"/>
    </source>
</evidence>
<dbReference type="AlphaFoldDB" id="A0A6G5A2W8"/>
<protein>
    <submittedName>
        <fullName evidence="1">Putative secreted protein</fullName>
    </submittedName>
</protein>